<reference evidence="1 2" key="1">
    <citation type="submission" date="2012-01" db="EMBL/GenBank/DDBJ databases">
        <title>The Genome Sequence of Scardovia wiggsiae F0424.</title>
        <authorList>
            <consortium name="The Broad Institute Genome Sequencing Platform"/>
            <person name="Earl A."/>
            <person name="Ward D."/>
            <person name="Feldgarden M."/>
            <person name="Gevers D."/>
            <person name="Izard J."/>
            <person name="Ganesan A."/>
            <person name="Baranova O.V."/>
            <person name="Blanton J.M."/>
            <person name="Tanner A.C."/>
            <person name="Mathney J."/>
            <person name="Dewhirst F.E."/>
            <person name="Young S.K."/>
            <person name="Zeng Q."/>
            <person name="Gargeya S."/>
            <person name="Fitzgerald M."/>
            <person name="Haas B."/>
            <person name="Abouelleil A."/>
            <person name="Alvarado L."/>
            <person name="Arachchi H.M."/>
            <person name="Berlin A."/>
            <person name="Chapman S.B."/>
            <person name="Gearin G."/>
            <person name="Goldberg J."/>
            <person name="Griggs A."/>
            <person name="Gujja S."/>
            <person name="Hansen M."/>
            <person name="Heiman D."/>
            <person name="Howarth C."/>
            <person name="Larimer J."/>
            <person name="Lui A."/>
            <person name="MacDonald P.J.P."/>
            <person name="McCowen C."/>
            <person name="Montmayeur A."/>
            <person name="Murphy C."/>
            <person name="Neiman D."/>
            <person name="Pearson M."/>
            <person name="Priest M."/>
            <person name="Roberts A."/>
            <person name="Saif S."/>
            <person name="Shea T."/>
            <person name="Sisk P."/>
            <person name="Stolte C."/>
            <person name="Sykes S."/>
            <person name="Wortman J."/>
            <person name="Nusbaum C."/>
            <person name="Birren B."/>
        </authorList>
    </citation>
    <scope>NUCLEOTIDE SEQUENCE [LARGE SCALE GENOMIC DNA]</scope>
    <source>
        <strain evidence="1 2">F0424</strain>
    </source>
</reference>
<evidence type="ECO:0000313" key="1">
    <source>
        <dbReference type="EMBL" id="EJD65362.1"/>
    </source>
</evidence>
<proteinExistence type="predicted"/>
<sequence>MAITISETVLNSFTDMLHTECSHEVLDRLRTGLISDRKMGGLVWADKKWFAGPIRRMSQFMESSRDAVDPLTAEDCAHFIVGIAETAALRDAVICSAVMCMEPDKYVMIACEPYKAASAQFVCDALDPAFNDAEIPRRTRQGMRLIQLMGQWPALLPEKYRTGVLAVLAYVSWWLGEPEMSLGYSQECLGYDSSYNLAVIMDQAVRWGAMPAWYRESRNNKPSGKTQRQ</sequence>
<dbReference type="HOGENOM" id="CLU_097523_0_0_11"/>
<dbReference type="AlphaFoldDB" id="J0LNF5"/>
<evidence type="ECO:0008006" key="3">
    <source>
        <dbReference type="Google" id="ProtNLM"/>
    </source>
</evidence>
<gene>
    <name evidence="1" type="ORF">HMPREF9156_00126</name>
</gene>
<dbReference type="Proteomes" id="UP000006415">
    <property type="component" value="Unassembled WGS sequence"/>
</dbReference>
<accession>J0LNF5</accession>
<keyword evidence="2" id="KW-1185">Reference proteome</keyword>
<comment type="caution">
    <text evidence="1">The sequence shown here is derived from an EMBL/GenBank/DDBJ whole genome shotgun (WGS) entry which is preliminary data.</text>
</comment>
<dbReference type="EMBL" id="AGZS01000001">
    <property type="protein sequence ID" value="EJD65362.1"/>
    <property type="molecule type" value="Genomic_DNA"/>
</dbReference>
<organism evidence="1 2">
    <name type="scientific">Scardovia wiggsiae F0424</name>
    <dbReference type="NCBI Taxonomy" id="857290"/>
    <lineage>
        <taxon>Bacteria</taxon>
        <taxon>Bacillati</taxon>
        <taxon>Actinomycetota</taxon>
        <taxon>Actinomycetes</taxon>
        <taxon>Bifidobacteriales</taxon>
        <taxon>Bifidobacteriaceae</taxon>
        <taxon>Scardovia</taxon>
    </lineage>
</organism>
<evidence type="ECO:0000313" key="2">
    <source>
        <dbReference type="Proteomes" id="UP000006415"/>
    </source>
</evidence>
<name>J0LNF5_9BIFI</name>
<dbReference type="STRING" id="857290.HMPREF9156_00126"/>
<protein>
    <recommendedName>
        <fullName evidence="3">DUF4192 family protein</fullName>
    </recommendedName>
</protein>